<organism evidence="1 2">
    <name type="scientific">Tenacibaculum tangerinum</name>
    <dbReference type="NCBI Taxonomy" id="3038772"/>
    <lineage>
        <taxon>Bacteria</taxon>
        <taxon>Pseudomonadati</taxon>
        <taxon>Bacteroidota</taxon>
        <taxon>Flavobacteriia</taxon>
        <taxon>Flavobacteriales</taxon>
        <taxon>Flavobacteriaceae</taxon>
        <taxon>Tenacibaculum</taxon>
    </lineage>
</organism>
<name>A0ABY8L2Y2_9FLAO</name>
<evidence type="ECO:0000313" key="1">
    <source>
        <dbReference type="EMBL" id="WGH74240.1"/>
    </source>
</evidence>
<sequence length="81" mass="9436">MNSSLLPKSLQKRFISVDIFNTKLKELPNVSVEIPKDELKRLQSLFPEKMSNKTFGKLELLQENLKIIAHPLLLKFLLKFL</sequence>
<dbReference type="Proteomes" id="UP001232001">
    <property type="component" value="Chromosome"/>
</dbReference>
<dbReference type="RefSeq" id="WP_279650121.1">
    <property type="nucleotide sequence ID" value="NZ_CP122539.1"/>
</dbReference>
<reference evidence="1 2" key="1">
    <citation type="submission" date="2023-04" db="EMBL/GenBank/DDBJ databases">
        <title>Tenacibaculum tangerinum sp. nov., isolated from sea tidal flat of South Korea.</title>
        <authorList>
            <person name="Lee S.H."/>
            <person name="Kim J.-J."/>
        </authorList>
    </citation>
    <scope>NUCLEOTIDE SEQUENCE [LARGE SCALE GENOMIC DNA]</scope>
    <source>
        <strain evidence="1 2">GRR-S3-23</strain>
    </source>
</reference>
<accession>A0ABY8L2Y2</accession>
<gene>
    <name evidence="1" type="ORF">P8625_08915</name>
</gene>
<protein>
    <submittedName>
        <fullName evidence="1">Uncharacterized protein</fullName>
    </submittedName>
</protein>
<proteinExistence type="predicted"/>
<keyword evidence="2" id="KW-1185">Reference proteome</keyword>
<evidence type="ECO:0000313" key="2">
    <source>
        <dbReference type="Proteomes" id="UP001232001"/>
    </source>
</evidence>
<dbReference type="EMBL" id="CP122539">
    <property type="protein sequence ID" value="WGH74240.1"/>
    <property type="molecule type" value="Genomic_DNA"/>
</dbReference>